<dbReference type="AlphaFoldDB" id="A0A7C8MKA3"/>
<accession>A0A7C8MKA3</accession>
<reference evidence="1 2" key="1">
    <citation type="submission" date="2020-01" db="EMBL/GenBank/DDBJ databases">
        <authorList>
            <consortium name="DOE Joint Genome Institute"/>
            <person name="Haridas S."/>
            <person name="Albert R."/>
            <person name="Binder M."/>
            <person name="Bloem J."/>
            <person name="Labutti K."/>
            <person name="Salamov A."/>
            <person name="Andreopoulos B."/>
            <person name="Baker S.E."/>
            <person name="Barry K."/>
            <person name="Bills G."/>
            <person name="Bluhm B.H."/>
            <person name="Cannon C."/>
            <person name="Castanera R."/>
            <person name="Culley D.E."/>
            <person name="Daum C."/>
            <person name="Ezra D."/>
            <person name="Gonzalez J.B."/>
            <person name="Henrissat B."/>
            <person name="Kuo A."/>
            <person name="Liang C."/>
            <person name="Lipzen A."/>
            <person name="Lutzoni F."/>
            <person name="Magnuson J."/>
            <person name="Mondo S."/>
            <person name="Nolan M."/>
            <person name="Ohm R."/>
            <person name="Pangilinan J."/>
            <person name="Park H.-J.H."/>
            <person name="Ramirez L."/>
            <person name="Alfaro M."/>
            <person name="Sun H."/>
            <person name="Tritt A."/>
            <person name="Yoshinaga Y."/>
            <person name="Zwiers L.-H.L."/>
            <person name="Turgeon B.G."/>
            <person name="Goodwin S.B."/>
            <person name="Spatafora J.W."/>
            <person name="Crous P.W."/>
            <person name="Grigoriev I.V."/>
        </authorList>
    </citation>
    <scope>NUCLEOTIDE SEQUENCE [LARGE SCALE GENOMIC DNA]</scope>
    <source>
        <strain evidence="1 2">CBS 611.86</strain>
    </source>
</reference>
<name>A0A7C8MKA3_9PLEO</name>
<keyword evidence="2" id="KW-1185">Reference proteome</keyword>
<dbReference type="OrthoDB" id="3799754at2759"/>
<proteinExistence type="predicted"/>
<organism evidence="1 2">
    <name type="scientific">Massariosphaeria phaeospora</name>
    <dbReference type="NCBI Taxonomy" id="100035"/>
    <lineage>
        <taxon>Eukaryota</taxon>
        <taxon>Fungi</taxon>
        <taxon>Dikarya</taxon>
        <taxon>Ascomycota</taxon>
        <taxon>Pezizomycotina</taxon>
        <taxon>Dothideomycetes</taxon>
        <taxon>Pleosporomycetidae</taxon>
        <taxon>Pleosporales</taxon>
        <taxon>Pleosporales incertae sedis</taxon>
        <taxon>Massariosphaeria</taxon>
    </lineage>
</organism>
<dbReference type="Proteomes" id="UP000481861">
    <property type="component" value="Unassembled WGS sequence"/>
</dbReference>
<gene>
    <name evidence="1" type="ORF">BDV95DRAFT_602892</name>
</gene>
<evidence type="ECO:0000313" key="2">
    <source>
        <dbReference type="Proteomes" id="UP000481861"/>
    </source>
</evidence>
<evidence type="ECO:0000313" key="1">
    <source>
        <dbReference type="EMBL" id="KAF2875462.1"/>
    </source>
</evidence>
<comment type="caution">
    <text evidence="1">The sequence shown here is derived from an EMBL/GenBank/DDBJ whole genome shotgun (WGS) entry which is preliminary data.</text>
</comment>
<protein>
    <submittedName>
        <fullName evidence="1">Uncharacterized protein</fullName>
    </submittedName>
</protein>
<dbReference type="EMBL" id="JAADJZ010000004">
    <property type="protein sequence ID" value="KAF2875462.1"/>
    <property type="molecule type" value="Genomic_DNA"/>
</dbReference>
<sequence length="453" mass="51950">MFSAPSMDPQQQSPLFRLPRELRDPIYAYYAAEPAGCVYDFASGKLRYACKRKLALTQTCKLAADEMKGVPLRTNTLVFTPGYLEDEKDNYRGLRFKAEILGKVMHKFPIVSGYFQSAFRSIRRGTEFNRMATHKPHDSLDILSASFCDAMQYTLDLAASHPDFDMLAAKACGSGTGVHGKRLPFTAGSHGKLLHWRPVRWSIPTEAELSCMENLLTEPASPEDFDCASDYRGLKWYFSAAAVAIRFLGDLPREERLLVRKIILKEEVRSVANPECHSEGLVPFCTENLKMRVEMRASTWTNIFAPQWIHHASRIELPMTDRVRMKTAFTLAVDWIMRVEFTLPFTLPWRFPTSYPQVVRDIVEGKSVVRIDDDPGVLWDRGATLEECIAWGYDDWYMEFDFILCYTSISMPELGSEIVEKYLLGPIEGTMCPNLARRFLELRRYDEERNVPH</sequence>